<dbReference type="Gene3D" id="3.40.50.620">
    <property type="entry name" value="HUPs"/>
    <property type="match status" value="1"/>
</dbReference>
<keyword evidence="3" id="KW-0963">Cytoplasm</keyword>
<comment type="subcellular location">
    <subcellularLocation>
        <location evidence="3">Cytoplasm</location>
    </subcellularLocation>
</comment>
<evidence type="ECO:0000313" key="6">
    <source>
        <dbReference type="Proteomes" id="UP000030170"/>
    </source>
</evidence>
<sequence length="243" mass="27812">MTYTPVAPFRVSTFDLDQLNQQFADALPQEILGWCVQHLSARLVQTSAFNVDDMVITDLLYRELRPSKPVPVLFLDTLHHFPQTLELVAKAQKRYDLDLRVYQVPEVTSRAAFAARYGEALWDTDIQQFHHLTKVEPLQRGLADLGAVAWITGRRRDQAVTRGEMPIFELDTHQRLKVNPLAAWTRKQSWIYVFEHSVIYNPLHDQGYASIGDEPITTAVEDGEDERAGRWRGTGKTECGIHL</sequence>
<comment type="function">
    <text evidence="3">Catalyzes the formation of sulfite from phosphoadenosine 5'-phosphosulfate (PAPS) using thioredoxin as an electron donor.</text>
</comment>
<evidence type="ECO:0000313" key="5">
    <source>
        <dbReference type="EMBL" id="KGF73864.1"/>
    </source>
</evidence>
<dbReference type="NCBIfam" id="NF002537">
    <property type="entry name" value="PRK02090.1"/>
    <property type="match status" value="1"/>
</dbReference>
<dbReference type="OrthoDB" id="9772604at2"/>
<evidence type="ECO:0000256" key="1">
    <source>
        <dbReference type="ARBA" id="ARBA00009732"/>
    </source>
</evidence>
<accession>A0A098TNJ5</accession>
<dbReference type="InterPro" id="IPR014729">
    <property type="entry name" value="Rossmann-like_a/b/a_fold"/>
</dbReference>
<name>A0A098TNJ5_9CYAN</name>
<comment type="similarity">
    <text evidence="1 3">Belongs to the PAPS reductase family. CysH subfamily.</text>
</comment>
<dbReference type="EC" id="1.8.4.8" evidence="3"/>
<dbReference type="PANTHER" id="PTHR46509">
    <property type="entry name" value="PHOSPHOADENOSINE PHOSPHOSULFATE REDUCTASE"/>
    <property type="match status" value="1"/>
</dbReference>
<dbReference type="EMBL" id="JJML01000002">
    <property type="protein sequence ID" value="KGF73864.1"/>
    <property type="molecule type" value="Genomic_DNA"/>
</dbReference>
<dbReference type="Proteomes" id="UP000030170">
    <property type="component" value="Unassembled WGS sequence"/>
</dbReference>
<comment type="catalytic activity">
    <reaction evidence="3">
        <text>[thioredoxin]-disulfide + sulfite + adenosine 3',5'-bisphosphate + 2 H(+) = [thioredoxin]-dithiol + 3'-phosphoadenylyl sulfate</text>
        <dbReference type="Rhea" id="RHEA:11724"/>
        <dbReference type="Rhea" id="RHEA-COMP:10698"/>
        <dbReference type="Rhea" id="RHEA-COMP:10700"/>
        <dbReference type="ChEBI" id="CHEBI:15378"/>
        <dbReference type="ChEBI" id="CHEBI:17359"/>
        <dbReference type="ChEBI" id="CHEBI:29950"/>
        <dbReference type="ChEBI" id="CHEBI:50058"/>
        <dbReference type="ChEBI" id="CHEBI:58339"/>
        <dbReference type="ChEBI" id="CHEBI:58343"/>
        <dbReference type="EC" id="1.8.4.8"/>
    </reaction>
</comment>
<dbReference type="UniPathway" id="UPA00140">
    <property type="reaction ID" value="UER00206"/>
</dbReference>
<dbReference type="NCBIfam" id="TIGR02057">
    <property type="entry name" value="PAPS_reductase"/>
    <property type="match status" value="1"/>
</dbReference>
<comment type="caution">
    <text evidence="5">The sequence shown here is derived from an EMBL/GenBank/DDBJ whole genome shotgun (WGS) entry which is preliminary data.</text>
</comment>
<evidence type="ECO:0000259" key="4">
    <source>
        <dbReference type="Pfam" id="PF01507"/>
    </source>
</evidence>
<organism evidence="5 6">
    <name type="scientific">Neosynechococcus sphagnicola sy1</name>
    <dbReference type="NCBI Taxonomy" id="1497020"/>
    <lineage>
        <taxon>Bacteria</taxon>
        <taxon>Bacillati</taxon>
        <taxon>Cyanobacteriota</taxon>
        <taxon>Cyanophyceae</taxon>
        <taxon>Neosynechococcales</taxon>
        <taxon>Neosynechococcaceae</taxon>
        <taxon>Neosynechococcus</taxon>
    </lineage>
</organism>
<dbReference type="RefSeq" id="WP_036530442.1">
    <property type="nucleotide sequence ID" value="NZ_JJML01000002.1"/>
</dbReference>
<dbReference type="Pfam" id="PF01507">
    <property type="entry name" value="PAPS_reduct"/>
    <property type="match status" value="1"/>
</dbReference>
<proteinExistence type="inferred from homology"/>
<dbReference type="GO" id="GO:0005737">
    <property type="term" value="C:cytoplasm"/>
    <property type="evidence" value="ECO:0007669"/>
    <property type="project" value="UniProtKB-SubCell"/>
</dbReference>
<comment type="pathway">
    <text evidence="3">Sulfur metabolism; hydrogen sulfide biosynthesis; sulfite from sulfate: step 3/3.</text>
</comment>
<dbReference type="AlphaFoldDB" id="A0A098TNJ5"/>
<dbReference type="InterPro" id="IPR011800">
    <property type="entry name" value="PAPS_reductase_CysH"/>
</dbReference>
<dbReference type="PIRSF" id="PIRSF000857">
    <property type="entry name" value="PAPS_reductase"/>
    <property type="match status" value="1"/>
</dbReference>
<evidence type="ECO:0000256" key="2">
    <source>
        <dbReference type="ARBA" id="ARBA00023002"/>
    </source>
</evidence>
<evidence type="ECO:0000256" key="3">
    <source>
        <dbReference type="HAMAP-Rule" id="MF_00063"/>
    </source>
</evidence>
<dbReference type="InterPro" id="IPR002500">
    <property type="entry name" value="PAPS_reduct_dom"/>
</dbReference>
<dbReference type="CDD" id="cd23945">
    <property type="entry name" value="PAPS_reductase"/>
    <property type="match status" value="1"/>
</dbReference>
<dbReference type="STRING" id="1497020.DO97_05705"/>
<dbReference type="PANTHER" id="PTHR46509:SF1">
    <property type="entry name" value="PHOSPHOADENOSINE PHOSPHOSULFATE REDUCTASE"/>
    <property type="match status" value="1"/>
</dbReference>
<dbReference type="GO" id="GO:0070814">
    <property type="term" value="P:hydrogen sulfide biosynthetic process"/>
    <property type="evidence" value="ECO:0007669"/>
    <property type="project" value="UniProtKB-UniRule"/>
</dbReference>
<keyword evidence="6" id="KW-1185">Reference proteome</keyword>
<dbReference type="InterPro" id="IPR004511">
    <property type="entry name" value="PAPS/APS_Rdtase"/>
</dbReference>
<feature type="domain" description="Phosphoadenosine phosphosulphate reductase" evidence="4">
    <location>
        <begin position="43"/>
        <end position="218"/>
    </location>
</feature>
<dbReference type="HAMAP" id="MF_00063">
    <property type="entry name" value="CysH"/>
    <property type="match status" value="1"/>
</dbReference>
<reference evidence="5 6" key="1">
    <citation type="journal article" date="2014" name="Mol. Ecol.">
        <title>Evolution of Synechococcus.</title>
        <authorList>
            <person name="Dvorak P."/>
            <person name="Casamatta D."/>
            <person name="Hasler P."/>
            <person name="Poulickova A."/>
            <person name="Ondrej V."/>
            <person name="Sanges R."/>
        </authorList>
    </citation>
    <scope>NUCLEOTIDE SEQUENCE [LARGE SCALE GENOMIC DNA]</scope>
    <source>
        <strain evidence="5 6">CAUP A 1101</strain>
    </source>
</reference>
<dbReference type="GO" id="GO:0019379">
    <property type="term" value="P:sulfate assimilation, phosphoadenylyl sulfate reduction by phosphoadenylyl-sulfate reductase (thioredoxin)"/>
    <property type="evidence" value="ECO:0007669"/>
    <property type="project" value="UniProtKB-UniRule"/>
</dbReference>
<comment type="caution">
    <text evidence="3">Lacks conserved residue(s) required for the propagation of feature annotation.</text>
</comment>
<dbReference type="NCBIfam" id="TIGR00434">
    <property type="entry name" value="cysH"/>
    <property type="match status" value="1"/>
</dbReference>
<dbReference type="GO" id="GO:0004604">
    <property type="term" value="F:phosphoadenylyl-sulfate reductase (thioredoxin) activity"/>
    <property type="evidence" value="ECO:0007669"/>
    <property type="project" value="UniProtKB-UniRule"/>
</dbReference>
<keyword evidence="2 3" id="KW-0560">Oxidoreductase</keyword>
<gene>
    <name evidence="3" type="primary">cysH</name>
    <name evidence="5" type="ORF">DO97_05705</name>
</gene>
<dbReference type="SUPFAM" id="SSF52402">
    <property type="entry name" value="Adenine nucleotide alpha hydrolases-like"/>
    <property type="match status" value="1"/>
</dbReference>
<feature type="active site" description="Nucleophile; cysteine thiosulfonate intermediate" evidence="3">
    <location>
        <position position="239"/>
    </location>
</feature>
<protein>
    <recommendedName>
        <fullName evidence="3">Phosphoadenosine 5'-phosphosulfate reductase</fullName>
        <shortName evidence="3">PAPS reductase</shortName>
        <ecNumber evidence="3">1.8.4.8</ecNumber>
    </recommendedName>
    <alternativeName>
        <fullName evidence="3">3'-phosphoadenylylsulfate reductase</fullName>
    </alternativeName>
    <alternativeName>
        <fullName evidence="3">PAPS reductase, thioredoxin dependent</fullName>
    </alternativeName>
    <alternativeName>
        <fullName evidence="3">PAPS sulfotransferase</fullName>
    </alternativeName>
    <alternativeName>
        <fullName evidence="3">PAdoPS reductase</fullName>
    </alternativeName>
</protein>